<feature type="domain" description="Protein kinase" evidence="14">
    <location>
        <begin position="37"/>
        <end position="291"/>
    </location>
</feature>
<dbReference type="FunFam" id="3.30.200.20:FF:000096">
    <property type="entry name" value="Non-specific serine/threonine protein kinase"/>
    <property type="match status" value="1"/>
</dbReference>
<dbReference type="Gene3D" id="3.30.310.80">
    <property type="entry name" value="Kinase associated domain 1, KA1"/>
    <property type="match status" value="1"/>
</dbReference>
<keyword evidence="7" id="KW-0418">Kinase</keyword>
<keyword evidence="6 12" id="KW-0547">Nucleotide-binding</keyword>
<dbReference type="Pfam" id="PF00069">
    <property type="entry name" value="Pkinase"/>
    <property type="match status" value="1"/>
</dbReference>
<dbReference type="InterPro" id="IPR008271">
    <property type="entry name" value="Ser/Thr_kinase_AS"/>
</dbReference>
<evidence type="ECO:0000256" key="5">
    <source>
        <dbReference type="ARBA" id="ARBA00022679"/>
    </source>
</evidence>
<evidence type="ECO:0000256" key="1">
    <source>
        <dbReference type="ARBA" id="ARBA00001936"/>
    </source>
</evidence>
<feature type="binding site" evidence="12">
    <location>
        <position position="66"/>
    </location>
    <ligand>
        <name>ATP</name>
        <dbReference type="ChEBI" id="CHEBI:30616"/>
    </ligand>
</feature>
<evidence type="ECO:0000256" key="13">
    <source>
        <dbReference type="RuleBase" id="RU000304"/>
    </source>
</evidence>
<comment type="catalytic activity">
    <reaction evidence="11">
        <text>L-seryl-[protein] + ATP = O-phospho-L-seryl-[protein] + ADP + H(+)</text>
        <dbReference type="Rhea" id="RHEA:17989"/>
        <dbReference type="Rhea" id="RHEA-COMP:9863"/>
        <dbReference type="Rhea" id="RHEA-COMP:11604"/>
        <dbReference type="ChEBI" id="CHEBI:15378"/>
        <dbReference type="ChEBI" id="CHEBI:29999"/>
        <dbReference type="ChEBI" id="CHEBI:30616"/>
        <dbReference type="ChEBI" id="CHEBI:83421"/>
        <dbReference type="ChEBI" id="CHEBI:456216"/>
        <dbReference type="EC" id="2.7.11.1"/>
    </reaction>
</comment>
<evidence type="ECO:0000256" key="6">
    <source>
        <dbReference type="ARBA" id="ARBA00022741"/>
    </source>
</evidence>
<keyword evidence="9" id="KW-0464">Manganese</keyword>
<name>A0AA36EE39_LACSI</name>
<dbReference type="GO" id="GO:0005524">
    <property type="term" value="F:ATP binding"/>
    <property type="evidence" value="ECO:0007669"/>
    <property type="project" value="UniProtKB-UniRule"/>
</dbReference>
<dbReference type="InterPro" id="IPR000719">
    <property type="entry name" value="Prot_kinase_dom"/>
</dbReference>
<sequence>MLSNFHPCEGFEKAESIDHRRIQKMEDRKGNILMQRYELGKLLGHGNFAKVYHARNLKTNHSVAVKVIDKDKIVEAGLMDQIEREISVMRLVKHPNVVELYEVMASKTKIYFAMEYVKGGELFNKVAQGRLKEDAARKYFQQLIAAVDFCHSRGVCHRDLKPENLLIDEFGNLKVSDFGLSAVSESRKQDGLLHTMCGTPAYVAPEVINTKGYDGQKADIWSCGVILFVLLTASLPFYEENLIKMYQKISKGEFKCPIWFPLEVKNMLSEILDPNPNTRMTLTKIMENLWFQKGLNKTEIPKPIAIRLKQQQRIDLDHNENVIQETETPTGSCVDLEKLEKAATAKLPTTLRRTSSMNAFDIISLSDGLNLSGFFENSVPCEKLESRFMTRKPAATIISKLEEVAETEEFKVMKNLDGTMRIQGIKEGRKGKLAIDAEIFEVAPSLHMVEMKTLSGDTIDYQKFCDQDLKHSLDDIVWI</sequence>
<organism evidence="16 17">
    <name type="scientific">Lactuca saligna</name>
    <name type="common">Willowleaf lettuce</name>
    <dbReference type="NCBI Taxonomy" id="75948"/>
    <lineage>
        <taxon>Eukaryota</taxon>
        <taxon>Viridiplantae</taxon>
        <taxon>Streptophyta</taxon>
        <taxon>Embryophyta</taxon>
        <taxon>Tracheophyta</taxon>
        <taxon>Spermatophyta</taxon>
        <taxon>Magnoliopsida</taxon>
        <taxon>eudicotyledons</taxon>
        <taxon>Gunneridae</taxon>
        <taxon>Pentapetalae</taxon>
        <taxon>asterids</taxon>
        <taxon>campanulids</taxon>
        <taxon>Asterales</taxon>
        <taxon>Asteraceae</taxon>
        <taxon>Cichorioideae</taxon>
        <taxon>Cichorieae</taxon>
        <taxon>Lactucinae</taxon>
        <taxon>Lactuca</taxon>
    </lineage>
</organism>
<keyword evidence="4 13" id="KW-0723">Serine/threonine-protein kinase</keyword>
<evidence type="ECO:0000256" key="3">
    <source>
        <dbReference type="ARBA" id="ARBA00012513"/>
    </source>
</evidence>
<dbReference type="InterPro" id="IPR018451">
    <property type="entry name" value="NAF/FISL_domain"/>
</dbReference>
<dbReference type="PROSITE" id="PS50816">
    <property type="entry name" value="NAF"/>
    <property type="match status" value="1"/>
</dbReference>
<comment type="cofactor">
    <cofactor evidence="1">
        <name>Mn(2+)</name>
        <dbReference type="ChEBI" id="CHEBI:29035"/>
    </cofactor>
</comment>
<dbReference type="GO" id="GO:0004674">
    <property type="term" value="F:protein serine/threonine kinase activity"/>
    <property type="evidence" value="ECO:0007669"/>
    <property type="project" value="UniProtKB-KW"/>
</dbReference>
<dbReference type="Pfam" id="PF03822">
    <property type="entry name" value="NAF"/>
    <property type="match status" value="1"/>
</dbReference>
<evidence type="ECO:0000256" key="4">
    <source>
        <dbReference type="ARBA" id="ARBA00022527"/>
    </source>
</evidence>
<dbReference type="FunFam" id="3.30.310.80:FF:000005">
    <property type="entry name" value="Non-specific serine/threonine protein kinase"/>
    <property type="match status" value="1"/>
</dbReference>
<dbReference type="EC" id="2.7.11.1" evidence="3"/>
<dbReference type="Gene3D" id="1.10.510.10">
    <property type="entry name" value="Transferase(Phosphotransferase) domain 1"/>
    <property type="match status" value="1"/>
</dbReference>
<dbReference type="AlphaFoldDB" id="A0AA36EE39"/>
<proteinExistence type="inferred from homology"/>
<dbReference type="PANTHER" id="PTHR43895">
    <property type="entry name" value="CALCIUM/CALMODULIN-DEPENDENT PROTEIN KINASE KINASE-RELATED"/>
    <property type="match status" value="1"/>
</dbReference>
<evidence type="ECO:0000256" key="10">
    <source>
        <dbReference type="ARBA" id="ARBA00047899"/>
    </source>
</evidence>
<evidence type="ECO:0000313" key="17">
    <source>
        <dbReference type="Proteomes" id="UP001177003"/>
    </source>
</evidence>
<dbReference type="EMBL" id="OX465083">
    <property type="protein sequence ID" value="CAI9292809.1"/>
    <property type="molecule type" value="Genomic_DNA"/>
</dbReference>
<feature type="domain" description="NAF" evidence="15">
    <location>
        <begin position="352"/>
        <end position="376"/>
    </location>
</feature>
<keyword evidence="8 12" id="KW-0067">ATP-binding</keyword>
<dbReference type="SUPFAM" id="SSF56112">
    <property type="entry name" value="Protein kinase-like (PK-like)"/>
    <property type="match status" value="1"/>
</dbReference>
<dbReference type="InterPro" id="IPR004041">
    <property type="entry name" value="NAF_dom"/>
</dbReference>
<comment type="similarity">
    <text evidence="2">Belongs to the protein kinase superfamily. CAMK Ser/Thr protein kinase family. SNF1 subfamily.</text>
</comment>
<keyword evidence="5" id="KW-0808">Transferase</keyword>
<dbReference type="InterPro" id="IPR017441">
    <property type="entry name" value="Protein_kinase_ATP_BS"/>
</dbReference>
<evidence type="ECO:0000256" key="11">
    <source>
        <dbReference type="ARBA" id="ARBA00048679"/>
    </source>
</evidence>
<gene>
    <name evidence="16" type="ORF">LSALG_LOCUS31855</name>
</gene>
<accession>A0AA36EE39</accession>
<dbReference type="SMART" id="SM00220">
    <property type="entry name" value="S_TKc"/>
    <property type="match status" value="1"/>
</dbReference>
<dbReference type="PROSITE" id="PS50011">
    <property type="entry name" value="PROTEIN_KINASE_DOM"/>
    <property type="match status" value="1"/>
</dbReference>
<dbReference type="PROSITE" id="PS00107">
    <property type="entry name" value="PROTEIN_KINASE_ATP"/>
    <property type="match status" value="1"/>
</dbReference>
<evidence type="ECO:0000313" key="16">
    <source>
        <dbReference type="EMBL" id="CAI9292809.1"/>
    </source>
</evidence>
<comment type="catalytic activity">
    <reaction evidence="10">
        <text>L-threonyl-[protein] + ATP = O-phospho-L-threonyl-[protein] + ADP + H(+)</text>
        <dbReference type="Rhea" id="RHEA:46608"/>
        <dbReference type="Rhea" id="RHEA-COMP:11060"/>
        <dbReference type="Rhea" id="RHEA-COMP:11605"/>
        <dbReference type="ChEBI" id="CHEBI:15378"/>
        <dbReference type="ChEBI" id="CHEBI:30013"/>
        <dbReference type="ChEBI" id="CHEBI:30616"/>
        <dbReference type="ChEBI" id="CHEBI:61977"/>
        <dbReference type="ChEBI" id="CHEBI:456216"/>
        <dbReference type="EC" id="2.7.11.1"/>
    </reaction>
</comment>
<evidence type="ECO:0000259" key="15">
    <source>
        <dbReference type="PROSITE" id="PS50816"/>
    </source>
</evidence>
<dbReference type="PROSITE" id="PS00108">
    <property type="entry name" value="PROTEIN_KINASE_ST"/>
    <property type="match status" value="1"/>
</dbReference>
<evidence type="ECO:0000256" key="9">
    <source>
        <dbReference type="ARBA" id="ARBA00023211"/>
    </source>
</evidence>
<dbReference type="InterPro" id="IPR011009">
    <property type="entry name" value="Kinase-like_dom_sf"/>
</dbReference>
<evidence type="ECO:0000256" key="2">
    <source>
        <dbReference type="ARBA" id="ARBA00006234"/>
    </source>
</evidence>
<dbReference type="FunFam" id="1.10.510.10:FF:000279">
    <property type="entry name" value="Non-specific serine/threonine protein kinase"/>
    <property type="match status" value="1"/>
</dbReference>
<reference evidence="16" key="1">
    <citation type="submission" date="2023-04" db="EMBL/GenBank/DDBJ databases">
        <authorList>
            <person name="Vijverberg K."/>
            <person name="Xiong W."/>
            <person name="Schranz E."/>
        </authorList>
    </citation>
    <scope>NUCLEOTIDE SEQUENCE</scope>
</reference>
<dbReference type="GO" id="GO:0007165">
    <property type="term" value="P:signal transduction"/>
    <property type="evidence" value="ECO:0007669"/>
    <property type="project" value="InterPro"/>
</dbReference>
<keyword evidence="17" id="KW-1185">Reference proteome</keyword>
<evidence type="ECO:0000256" key="8">
    <source>
        <dbReference type="ARBA" id="ARBA00022840"/>
    </source>
</evidence>
<evidence type="ECO:0000256" key="7">
    <source>
        <dbReference type="ARBA" id="ARBA00022777"/>
    </source>
</evidence>
<dbReference type="PANTHER" id="PTHR43895:SF3">
    <property type="entry name" value="CBL-INTERACTING SERINE_THREONINE-PROTEIN KINASE 20"/>
    <property type="match status" value="1"/>
</dbReference>
<evidence type="ECO:0000256" key="12">
    <source>
        <dbReference type="PROSITE-ProRule" id="PRU10141"/>
    </source>
</evidence>
<dbReference type="Proteomes" id="UP001177003">
    <property type="component" value="Chromosome 7"/>
</dbReference>
<dbReference type="CDD" id="cd12195">
    <property type="entry name" value="CIPK_C"/>
    <property type="match status" value="1"/>
</dbReference>
<protein>
    <recommendedName>
        <fullName evidence="3">non-specific serine/threonine protein kinase</fullName>
        <ecNumber evidence="3">2.7.11.1</ecNumber>
    </recommendedName>
</protein>
<evidence type="ECO:0000259" key="14">
    <source>
        <dbReference type="PROSITE" id="PS50011"/>
    </source>
</evidence>